<keyword evidence="2" id="KW-0472">Membrane</keyword>
<keyword evidence="2" id="KW-1133">Transmembrane helix</keyword>
<reference evidence="3" key="1">
    <citation type="journal article" date="2019" name="Environ. Microbiol.">
        <title>Fungal ecological strategies reflected in gene transcription - a case study of two litter decomposers.</title>
        <authorList>
            <person name="Barbi F."/>
            <person name="Kohler A."/>
            <person name="Barry K."/>
            <person name="Baskaran P."/>
            <person name="Daum C."/>
            <person name="Fauchery L."/>
            <person name="Ihrmark K."/>
            <person name="Kuo A."/>
            <person name="LaButti K."/>
            <person name="Lipzen A."/>
            <person name="Morin E."/>
            <person name="Grigoriev I.V."/>
            <person name="Henrissat B."/>
            <person name="Lindahl B."/>
            <person name="Martin F."/>
        </authorList>
    </citation>
    <scope>NUCLEOTIDE SEQUENCE</scope>
    <source>
        <strain evidence="3">JB14</strain>
    </source>
</reference>
<protein>
    <submittedName>
        <fullName evidence="3">Uncharacterized protein</fullName>
    </submittedName>
</protein>
<evidence type="ECO:0000313" key="3">
    <source>
        <dbReference type="EMBL" id="KAE9390255.1"/>
    </source>
</evidence>
<dbReference type="AlphaFoldDB" id="A0A6A4GYV4"/>
<evidence type="ECO:0000256" key="1">
    <source>
        <dbReference type="SAM" id="MobiDB-lite"/>
    </source>
</evidence>
<accession>A0A6A4GYV4</accession>
<dbReference type="EMBL" id="ML769664">
    <property type="protein sequence ID" value="KAE9390255.1"/>
    <property type="molecule type" value="Genomic_DNA"/>
</dbReference>
<feature type="region of interest" description="Disordered" evidence="1">
    <location>
        <begin position="70"/>
        <end position="138"/>
    </location>
</feature>
<dbReference type="OrthoDB" id="2834397at2759"/>
<gene>
    <name evidence="3" type="ORF">BT96DRAFT_926004</name>
</gene>
<keyword evidence="4" id="KW-1185">Reference proteome</keyword>
<dbReference type="Proteomes" id="UP000799118">
    <property type="component" value="Unassembled WGS sequence"/>
</dbReference>
<name>A0A6A4GYV4_9AGAR</name>
<feature type="compositionally biased region" description="Low complexity" evidence="1">
    <location>
        <begin position="78"/>
        <end position="87"/>
    </location>
</feature>
<sequence length="138" mass="15497">MISSPTPNISLSMFVPSNLTDCFKDTLCAGSNQTQYGYLGAVTVAFFILMFYALALWDRWMILKMKEQEKSRRLLEVPSKPSSRRSSYGSTLHVPGHDNFGNCSRIEGLQESRPPIRVNDRSCSPSQKASLLTPHSKH</sequence>
<feature type="transmembrane region" description="Helical" evidence="2">
    <location>
        <begin position="36"/>
        <end position="57"/>
    </location>
</feature>
<feature type="compositionally biased region" description="Polar residues" evidence="1">
    <location>
        <begin position="121"/>
        <end position="130"/>
    </location>
</feature>
<proteinExistence type="predicted"/>
<keyword evidence="2" id="KW-0812">Transmembrane</keyword>
<organism evidence="3 4">
    <name type="scientific">Gymnopus androsaceus JB14</name>
    <dbReference type="NCBI Taxonomy" id="1447944"/>
    <lineage>
        <taxon>Eukaryota</taxon>
        <taxon>Fungi</taxon>
        <taxon>Dikarya</taxon>
        <taxon>Basidiomycota</taxon>
        <taxon>Agaricomycotina</taxon>
        <taxon>Agaricomycetes</taxon>
        <taxon>Agaricomycetidae</taxon>
        <taxon>Agaricales</taxon>
        <taxon>Marasmiineae</taxon>
        <taxon>Omphalotaceae</taxon>
        <taxon>Gymnopus</taxon>
    </lineage>
</organism>
<evidence type="ECO:0000256" key="2">
    <source>
        <dbReference type="SAM" id="Phobius"/>
    </source>
</evidence>
<evidence type="ECO:0000313" key="4">
    <source>
        <dbReference type="Proteomes" id="UP000799118"/>
    </source>
</evidence>